<evidence type="ECO:0000313" key="3">
    <source>
        <dbReference type="EMBL" id="KAK2996000.1"/>
    </source>
</evidence>
<dbReference type="AlphaFoldDB" id="A0AA88URX8"/>
<dbReference type="SMART" id="SM00061">
    <property type="entry name" value="MATH"/>
    <property type="match status" value="1"/>
</dbReference>
<comment type="caution">
    <text evidence="3">The sequence shown here is derived from an EMBL/GenBank/DDBJ whole genome shotgun (WGS) entry which is preliminary data.</text>
</comment>
<dbReference type="Gene3D" id="2.60.210.10">
    <property type="entry name" value="Apoptosis, Tumor Necrosis Factor Receptor Associated Protein 2, Chain A"/>
    <property type="match status" value="2"/>
</dbReference>
<dbReference type="EMBL" id="JAVXUO010000030">
    <property type="protein sequence ID" value="KAK2996000.1"/>
    <property type="molecule type" value="Genomic_DNA"/>
</dbReference>
<sequence length="392" mass="44695">MPKWKTPAVDRFIGDKQPLSRPNTGKSSTYQAETRSSTKEALLGEIERIPKQKSNVGTRWDREVAAQGTGQKKMEEGKRRNSAEPIKEMECQPSVDSMLKDVKEMIQGLNLSVGTMGNNMELLLEKICRTLQERDDSKLQSSCTTQAGVEKMLQDIPSVQYKVNIENFSVLQMSKLEKYESSLFEACDHKCTKRFDHMKTEWGLDKRLRLDTFNGASNGFLVDDWCVIGVELFLVLDAGKGESLSLVKDLKQNTHTWRIDNFSERTEVDIWSEQFIVGGPGGDYKWYICVYPNGAGNTKGKFVSVYLYLGAYSQVPQGGKVYAEYKLRIKHQLGKEDYVKEDRHWFSCRSYSEGDNFDTFIDYQILKNDLLLDDYLIVEADILNIGLLKGLS</sequence>
<evidence type="ECO:0000313" key="4">
    <source>
        <dbReference type="Proteomes" id="UP001187471"/>
    </source>
</evidence>
<gene>
    <name evidence="3" type="ORF">RJ640_019467</name>
</gene>
<accession>A0AA88URX8</accession>
<dbReference type="PROSITE" id="PS50144">
    <property type="entry name" value="MATH"/>
    <property type="match status" value="1"/>
</dbReference>
<dbReference type="CDD" id="cd00121">
    <property type="entry name" value="MATH"/>
    <property type="match status" value="1"/>
</dbReference>
<reference evidence="3" key="1">
    <citation type="submission" date="2022-12" db="EMBL/GenBank/DDBJ databases">
        <title>Draft genome assemblies for two species of Escallonia (Escalloniales).</title>
        <authorList>
            <person name="Chanderbali A."/>
            <person name="Dervinis C."/>
            <person name="Anghel I."/>
            <person name="Soltis D."/>
            <person name="Soltis P."/>
            <person name="Zapata F."/>
        </authorList>
    </citation>
    <scope>NUCLEOTIDE SEQUENCE</scope>
    <source>
        <strain evidence="3">UCBG92.1500</strain>
        <tissue evidence="3">Leaf</tissue>
    </source>
</reference>
<name>A0AA88URX8_9ASTE</name>
<feature type="domain" description="MATH" evidence="2">
    <location>
        <begin position="252"/>
        <end position="382"/>
    </location>
</feature>
<keyword evidence="4" id="KW-1185">Reference proteome</keyword>
<dbReference type="Pfam" id="PF22486">
    <property type="entry name" value="MATH_2"/>
    <property type="match status" value="1"/>
</dbReference>
<protein>
    <recommendedName>
        <fullName evidence="2">MATH domain-containing protein</fullName>
    </recommendedName>
</protein>
<dbReference type="PANTHER" id="PTHR46162">
    <property type="entry name" value="TRAF-LIKE FAMILY PROTEIN"/>
    <property type="match status" value="1"/>
</dbReference>
<evidence type="ECO:0000256" key="1">
    <source>
        <dbReference type="SAM" id="MobiDB-lite"/>
    </source>
</evidence>
<dbReference type="PANTHER" id="PTHR46162:SF40">
    <property type="entry name" value="TRAF-LIKE FAMILY PROTEIN"/>
    <property type="match status" value="1"/>
</dbReference>
<dbReference type="Proteomes" id="UP001187471">
    <property type="component" value="Unassembled WGS sequence"/>
</dbReference>
<dbReference type="SUPFAM" id="SSF49599">
    <property type="entry name" value="TRAF domain-like"/>
    <property type="match status" value="2"/>
</dbReference>
<proteinExistence type="predicted"/>
<dbReference type="InterPro" id="IPR002083">
    <property type="entry name" value="MATH/TRAF_dom"/>
</dbReference>
<evidence type="ECO:0000259" key="2">
    <source>
        <dbReference type="PROSITE" id="PS50144"/>
    </source>
</evidence>
<feature type="region of interest" description="Disordered" evidence="1">
    <location>
        <begin position="1"/>
        <end position="84"/>
    </location>
</feature>
<feature type="compositionally biased region" description="Basic and acidic residues" evidence="1">
    <location>
        <begin position="72"/>
        <end position="84"/>
    </location>
</feature>
<organism evidence="3 4">
    <name type="scientific">Escallonia rubra</name>
    <dbReference type="NCBI Taxonomy" id="112253"/>
    <lineage>
        <taxon>Eukaryota</taxon>
        <taxon>Viridiplantae</taxon>
        <taxon>Streptophyta</taxon>
        <taxon>Embryophyta</taxon>
        <taxon>Tracheophyta</taxon>
        <taxon>Spermatophyta</taxon>
        <taxon>Magnoliopsida</taxon>
        <taxon>eudicotyledons</taxon>
        <taxon>Gunneridae</taxon>
        <taxon>Pentapetalae</taxon>
        <taxon>asterids</taxon>
        <taxon>campanulids</taxon>
        <taxon>Escalloniales</taxon>
        <taxon>Escalloniaceae</taxon>
        <taxon>Escallonia</taxon>
    </lineage>
</organism>
<dbReference type="InterPro" id="IPR008974">
    <property type="entry name" value="TRAF-like"/>
</dbReference>
<feature type="compositionally biased region" description="Polar residues" evidence="1">
    <location>
        <begin position="20"/>
        <end position="35"/>
    </location>
</feature>